<evidence type="ECO:0000256" key="1">
    <source>
        <dbReference type="ARBA" id="ARBA00022618"/>
    </source>
</evidence>
<dbReference type="AlphaFoldDB" id="A0A1F2WGH7"/>
<proteinExistence type="inferred from homology"/>
<feature type="domain" description="Sporulation transcription regulator WhiA N-terminal" evidence="6">
    <location>
        <begin position="19"/>
        <end position="107"/>
    </location>
</feature>
<evidence type="ECO:0000256" key="2">
    <source>
        <dbReference type="ARBA" id="ARBA00023125"/>
    </source>
</evidence>
<dbReference type="STRING" id="1797197.A2Y75_04360"/>
<dbReference type="InterPro" id="IPR023054">
    <property type="entry name" value="Sporulation_regulator_WhiA_C"/>
</dbReference>
<dbReference type="GO" id="GO:0051301">
    <property type="term" value="P:cell division"/>
    <property type="evidence" value="ECO:0007669"/>
    <property type="project" value="UniProtKB-UniRule"/>
</dbReference>
<dbReference type="Pfam" id="PF14527">
    <property type="entry name" value="LAGLIDADG_WhiA"/>
    <property type="match status" value="1"/>
</dbReference>
<evidence type="ECO:0000313" key="8">
    <source>
        <dbReference type="EMBL" id="OFW55959.1"/>
    </source>
</evidence>
<protein>
    <recommendedName>
        <fullName evidence="4">Probable cell division protein WhiA</fullName>
    </recommendedName>
</protein>
<dbReference type="InterPro" id="IPR018478">
    <property type="entry name" value="Sporu_reg_WhiA_N_dom"/>
</dbReference>
<dbReference type="Pfam" id="PF10298">
    <property type="entry name" value="WhiA_N"/>
    <property type="match status" value="1"/>
</dbReference>
<evidence type="ECO:0000256" key="3">
    <source>
        <dbReference type="ARBA" id="ARBA00023306"/>
    </source>
</evidence>
<accession>A0A1F2WGH7</accession>
<evidence type="ECO:0000256" key="4">
    <source>
        <dbReference type="HAMAP-Rule" id="MF_01420"/>
    </source>
</evidence>
<feature type="domain" description="WhiA LAGLIDADG-like" evidence="7">
    <location>
        <begin position="130"/>
        <end position="220"/>
    </location>
</feature>
<dbReference type="EMBL" id="MELK01000050">
    <property type="protein sequence ID" value="OFW55959.1"/>
    <property type="molecule type" value="Genomic_DNA"/>
</dbReference>
<dbReference type="GO" id="GO:0003677">
    <property type="term" value="F:DNA binding"/>
    <property type="evidence" value="ECO:0007669"/>
    <property type="project" value="UniProtKB-UniRule"/>
</dbReference>
<comment type="caution">
    <text evidence="8">The sequence shown here is derived from an EMBL/GenBank/DDBJ whole genome shotgun (WGS) entry which is preliminary data.</text>
</comment>
<feature type="domain" description="Sporulation regulator WhiA C-terminal" evidence="5">
    <location>
        <begin position="223"/>
        <end position="306"/>
    </location>
</feature>
<name>A0A1F2WGH7_9ACTN</name>
<dbReference type="PANTHER" id="PTHR37307">
    <property type="entry name" value="CELL DIVISION PROTEIN WHIA-RELATED"/>
    <property type="match status" value="1"/>
</dbReference>
<dbReference type="Gene3D" id="3.10.28.10">
    <property type="entry name" value="Homing endonucleases"/>
    <property type="match status" value="1"/>
</dbReference>
<dbReference type="NCBIfam" id="TIGR00647">
    <property type="entry name" value="DNA_bind_WhiA"/>
    <property type="match status" value="1"/>
</dbReference>
<evidence type="ECO:0000259" key="7">
    <source>
        <dbReference type="Pfam" id="PF14527"/>
    </source>
</evidence>
<gene>
    <name evidence="4" type="primary">whiA</name>
    <name evidence="8" type="ORF">A2Y75_04360</name>
</gene>
<organism evidence="8 9">
    <name type="scientific">Candidatus Solincola sediminis</name>
    <dbReference type="NCBI Taxonomy" id="1797199"/>
    <lineage>
        <taxon>Bacteria</taxon>
        <taxon>Bacillati</taxon>
        <taxon>Actinomycetota</taxon>
        <taxon>Candidatus Geothermincolia</taxon>
        <taxon>Candidatus Geothermincolales</taxon>
        <taxon>Candidatus Geothermincolaceae</taxon>
        <taxon>Candidatus Solincola</taxon>
    </lineage>
</organism>
<sequence length="310" mass="34643">MTFTADIKEELARVSPSRRCCRLAELSALLHLEGVLHLSGPHRLTLHTESENAAVARKIFTYLKDLFGISVELRVEKAARLRGHNCYCLYMNDGERTVQILNELGLIDNSLRPVLGVPVRISRRFCCGIAYLRGAFLGGGYVSRPDQPAHMEINFQHAEMAEGLTELMARYSLQPHLTHREGHIVLYGKSRGEQVDFLALCGAHKAVLHLESAAVFRDIREKVNRRVNSETANLERAIGAAQNQLRDIRLIESGTGLEALPPSLREIAEVRMLHPEASMKELGDYTDPPLSKSAAYHRLLRIHSIASKLG</sequence>
<dbReference type="Pfam" id="PF02650">
    <property type="entry name" value="HTH_WhiA"/>
    <property type="match status" value="1"/>
</dbReference>
<dbReference type="GO" id="GO:0043937">
    <property type="term" value="P:regulation of sporulation"/>
    <property type="evidence" value="ECO:0007669"/>
    <property type="project" value="InterPro"/>
</dbReference>
<comment type="similarity">
    <text evidence="4">Belongs to the WhiA family.</text>
</comment>
<keyword evidence="1 4" id="KW-0132">Cell division</keyword>
<dbReference type="HAMAP" id="MF_01420">
    <property type="entry name" value="HTH_type_WhiA"/>
    <property type="match status" value="1"/>
</dbReference>
<evidence type="ECO:0000313" key="9">
    <source>
        <dbReference type="Proteomes" id="UP000177876"/>
    </source>
</evidence>
<dbReference type="InterPro" id="IPR027434">
    <property type="entry name" value="Homing_endonucl"/>
</dbReference>
<dbReference type="InterPro" id="IPR039518">
    <property type="entry name" value="WhiA_LAGLIDADG_dom"/>
</dbReference>
<keyword evidence="3 4" id="KW-0131">Cell cycle</keyword>
<dbReference type="Proteomes" id="UP000177876">
    <property type="component" value="Unassembled WGS sequence"/>
</dbReference>
<evidence type="ECO:0000259" key="5">
    <source>
        <dbReference type="Pfam" id="PF02650"/>
    </source>
</evidence>
<evidence type="ECO:0000259" key="6">
    <source>
        <dbReference type="Pfam" id="PF10298"/>
    </source>
</evidence>
<dbReference type="InterPro" id="IPR003802">
    <property type="entry name" value="Sporulation_regulator_WhiA"/>
</dbReference>
<reference evidence="8 9" key="1">
    <citation type="journal article" date="2016" name="Nat. Commun.">
        <title>Thousands of microbial genomes shed light on interconnected biogeochemical processes in an aquifer system.</title>
        <authorList>
            <person name="Anantharaman K."/>
            <person name="Brown C.T."/>
            <person name="Hug L.A."/>
            <person name="Sharon I."/>
            <person name="Castelle C.J."/>
            <person name="Probst A.J."/>
            <person name="Thomas B.C."/>
            <person name="Singh A."/>
            <person name="Wilkins M.J."/>
            <person name="Karaoz U."/>
            <person name="Brodie E.L."/>
            <person name="Williams K.H."/>
            <person name="Hubbard S.S."/>
            <person name="Banfield J.F."/>
        </authorList>
    </citation>
    <scope>NUCLEOTIDE SEQUENCE [LARGE SCALE GENOMIC DNA]</scope>
</reference>
<keyword evidence="2 4" id="KW-0238">DNA-binding</keyword>
<dbReference type="SUPFAM" id="SSF55608">
    <property type="entry name" value="Homing endonucleases"/>
    <property type="match status" value="1"/>
</dbReference>
<dbReference type="PANTHER" id="PTHR37307:SF1">
    <property type="entry name" value="CELL DIVISION PROTEIN WHIA-RELATED"/>
    <property type="match status" value="1"/>
</dbReference>
<comment type="function">
    <text evidence="4">Involved in cell division and chromosome segregation.</text>
</comment>